<dbReference type="Proteomes" id="UP000094385">
    <property type="component" value="Unassembled WGS sequence"/>
</dbReference>
<name>A0A1E3Q575_LIPST</name>
<protein>
    <submittedName>
        <fullName evidence="1">Uncharacterized protein</fullName>
    </submittedName>
</protein>
<accession>A0A1E3Q575</accession>
<dbReference type="AlphaFoldDB" id="A0A1E3Q575"/>
<reference evidence="1 2" key="1">
    <citation type="journal article" date="2016" name="Proc. Natl. Acad. Sci. U.S.A.">
        <title>Comparative genomics of biotechnologically important yeasts.</title>
        <authorList>
            <person name="Riley R."/>
            <person name="Haridas S."/>
            <person name="Wolfe K.H."/>
            <person name="Lopes M.R."/>
            <person name="Hittinger C.T."/>
            <person name="Goeker M."/>
            <person name="Salamov A.A."/>
            <person name="Wisecaver J.H."/>
            <person name="Long T.M."/>
            <person name="Calvey C.H."/>
            <person name="Aerts A.L."/>
            <person name="Barry K.W."/>
            <person name="Choi C."/>
            <person name="Clum A."/>
            <person name="Coughlan A.Y."/>
            <person name="Deshpande S."/>
            <person name="Douglass A.P."/>
            <person name="Hanson S.J."/>
            <person name="Klenk H.-P."/>
            <person name="LaButti K.M."/>
            <person name="Lapidus A."/>
            <person name="Lindquist E.A."/>
            <person name="Lipzen A.M."/>
            <person name="Meier-Kolthoff J.P."/>
            <person name="Ohm R.A."/>
            <person name="Otillar R.P."/>
            <person name="Pangilinan J.L."/>
            <person name="Peng Y."/>
            <person name="Rokas A."/>
            <person name="Rosa C.A."/>
            <person name="Scheuner C."/>
            <person name="Sibirny A.A."/>
            <person name="Slot J.C."/>
            <person name="Stielow J.B."/>
            <person name="Sun H."/>
            <person name="Kurtzman C.P."/>
            <person name="Blackwell M."/>
            <person name="Grigoriev I.V."/>
            <person name="Jeffries T.W."/>
        </authorList>
    </citation>
    <scope>NUCLEOTIDE SEQUENCE [LARGE SCALE GENOMIC DNA]</scope>
    <source>
        <strain evidence="1 2">NRRL Y-11557</strain>
    </source>
</reference>
<keyword evidence="2" id="KW-1185">Reference proteome</keyword>
<evidence type="ECO:0000313" key="2">
    <source>
        <dbReference type="Proteomes" id="UP000094385"/>
    </source>
</evidence>
<sequence>MGPYMNLVGLLDFASAARGYHDQSWKRRKTNAIRPASQNNLTCIQFVAEVLSNLGILKTDMDGTLFPAEFVFATLSKKELFDRFLLPERFKFEVLRDRTPDWWMNSKLTVNTEPPLRHYSQARRSER</sequence>
<gene>
    <name evidence="1" type="ORF">LIPSTDRAFT_3232</name>
</gene>
<proteinExistence type="predicted"/>
<dbReference type="EMBL" id="KV454294">
    <property type="protein sequence ID" value="ODQ72865.1"/>
    <property type="molecule type" value="Genomic_DNA"/>
</dbReference>
<evidence type="ECO:0000313" key="1">
    <source>
        <dbReference type="EMBL" id="ODQ72865.1"/>
    </source>
</evidence>
<organism evidence="1 2">
    <name type="scientific">Lipomyces starkeyi NRRL Y-11557</name>
    <dbReference type="NCBI Taxonomy" id="675824"/>
    <lineage>
        <taxon>Eukaryota</taxon>
        <taxon>Fungi</taxon>
        <taxon>Dikarya</taxon>
        <taxon>Ascomycota</taxon>
        <taxon>Saccharomycotina</taxon>
        <taxon>Lipomycetes</taxon>
        <taxon>Lipomycetales</taxon>
        <taxon>Lipomycetaceae</taxon>
        <taxon>Lipomyces</taxon>
    </lineage>
</organism>